<protein>
    <submittedName>
        <fullName evidence="2">Uncharacterized protein</fullName>
    </submittedName>
</protein>
<proteinExistence type="predicted"/>
<dbReference type="Proteomes" id="UP000095192">
    <property type="component" value="Unassembled WGS sequence"/>
</dbReference>
<feature type="region of interest" description="Disordered" evidence="1">
    <location>
        <begin position="271"/>
        <end position="292"/>
    </location>
</feature>
<comment type="caution">
    <text evidence="2">The sequence shown here is derived from an EMBL/GenBank/DDBJ whole genome shotgun (WGS) entry which is preliminary data.</text>
</comment>
<dbReference type="EMBL" id="JROU02000033">
    <property type="protein sequence ID" value="OEH80589.1"/>
    <property type="molecule type" value="Genomic_DNA"/>
</dbReference>
<sequence>MVPTEKHSQPQDETQYPKLGIFSVCPPPIPASAAQQLPALTGRVSKHDNGGIQAHKSDLSFQEGNSGLAGLSRIRPSVVMVLQGKHEAKGTSMANNPDASSKRASTYFDMKFEGMCGASLCLEMSHLHNLRKRRQSYGTSGDTTKTAQTNKELATMWVSTARKRLSWLPIEFLIGDPFGPQSQGYPVLCISRLAGNVDGGRGESMKASHASSSKYGSETVSVLGLGMSSCTAQPHEDLNWWASIPEEGASSGIAAEAAPTSEEMVDPALKQTPVSATTSSTQESLEKSGEHTDISENLEFSLLELTHCMANPGCKGPSSPSKSGRAALSLVEASHRHLPAATACSESSCTASSPGGASTPLMLISNVLEAVIYMIEGSAALLSSCTFGFPLDEGQVALKEKGKGAEGHAGNLADFPYQEAKDHVNKGSLSQELWNYTDDDAYCLSVGSLEDLLARASNPMVALHQAALCVTGVQWNAASNGASLDQGIKEMQIEKVMADATTFPGAECTNMFAEEYKVKESVATKRPASRCDAHVNRVSDRIDETSARTQSVSSAGSLIQLSSCLQASKGGLCAAESTVCRGALDEYEAVKDEESPHRSLTSGKLTKDHQ</sequence>
<accession>A0A1D3DAW7</accession>
<name>A0A1D3DAW7_9EIME</name>
<organism evidence="2 3">
    <name type="scientific">Cyclospora cayetanensis</name>
    <dbReference type="NCBI Taxonomy" id="88456"/>
    <lineage>
        <taxon>Eukaryota</taxon>
        <taxon>Sar</taxon>
        <taxon>Alveolata</taxon>
        <taxon>Apicomplexa</taxon>
        <taxon>Conoidasida</taxon>
        <taxon>Coccidia</taxon>
        <taxon>Eucoccidiorida</taxon>
        <taxon>Eimeriorina</taxon>
        <taxon>Eimeriidae</taxon>
        <taxon>Cyclospora</taxon>
    </lineage>
</organism>
<keyword evidence="3" id="KW-1185">Reference proteome</keyword>
<evidence type="ECO:0000313" key="3">
    <source>
        <dbReference type="Proteomes" id="UP000095192"/>
    </source>
</evidence>
<feature type="compositionally biased region" description="Polar residues" evidence="1">
    <location>
        <begin position="272"/>
        <end position="283"/>
    </location>
</feature>
<reference evidence="2 3" key="1">
    <citation type="journal article" date="2016" name="BMC Genomics">
        <title>Comparative genomics reveals Cyclospora cayetanensis possesses coccidia-like metabolism and invasion components but unique surface antigens.</title>
        <authorList>
            <person name="Liu S."/>
            <person name="Wang L."/>
            <person name="Zheng H."/>
            <person name="Xu Z."/>
            <person name="Roellig D.M."/>
            <person name="Li N."/>
            <person name="Frace M.A."/>
            <person name="Tang K."/>
            <person name="Arrowood M.J."/>
            <person name="Moss D.M."/>
            <person name="Zhang L."/>
            <person name="Feng Y."/>
            <person name="Xiao L."/>
        </authorList>
    </citation>
    <scope>NUCLEOTIDE SEQUENCE [LARGE SCALE GENOMIC DNA]</scope>
    <source>
        <strain evidence="2 3">CHN_HEN01</strain>
    </source>
</reference>
<dbReference type="VEuPathDB" id="ToxoDB:cyc_02808"/>
<evidence type="ECO:0000256" key="1">
    <source>
        <dbReference type="SAM" id="MobiDB-lite"/>
    </source>
</evidence>
<feature type="region of interest" description="Disordered" evidence="1">
    <location>
        <begin position="590"/>
        <end position="610"/>
    </location>
</feature>
<gene>
    <name evidence="2" type="ORF">cyc_02808</name>
</gene>
<dbReference type="AlphaFoldDB" id="A0A1D3DAW7"/>
<evidence type="ECO:0000313" key="2">
    <source>
        <dbReference type="EMBL" id="OEH80589.1"/>
    </source>
</evidence>
<dbReference type="InParanoid" id="A0A1D3DAW7"/>